<name>A0A1I0RZL7_9FLAO</name>
<protein>
    <submittedName>
        <fullName evidence="2">Beta-lactamase</fullName>
    </submittedName>
</protein>
<dbReference type="InterPro" id="IPR012338">
    <property type="entry name" value="Beta-lactam/transpept-like"/>
</dbReference>
<gene>
    <name evidence="2" type="ORF">SAMN05421841_3456</name>
</gene>
<dbReference type="PANTHER" id="PTHR46825">
    <property type="entry name" value="D-ALANYL-D-ALANINE-CARBOXYPEPTIDASE/ENDOPEPTIDASE AMPH"/>
    <property type="match status" value="1"/>
</dbReference>
<dbReference type="Proteomes" id="UP000199469">
    <property type="component" value="Unassembled WGS sequence"/>
</dbReference>
<dbReference type="Pfam" id="PF00144">
    <property type="entry name" value="Beta-lactamase"/>
    <property type="match status" value="1"/>
</dbReference>
<proteinExistence type="predicted"/>
<keyword evidence="3" id="KW-1185">Reference proteome</keyword>
<evidence type="ECO:0000313" key="2">
    <source>
        <dbReference type="EMBL" id="SEW47188.1"/>
    </source>
</evidence>
<dbReference type="OrthoDB" id="9797709at2"/>
<dbReference type="InterPro" id="IPR001466">
    <property type="entry name" value="Beta-lactam-related"/>
</dbReference>
<organism evidence="2 3">
    <name type="scientific">Chryseobacterium wanjuense</name>
    <dbReference type="NCBI Taxonomy" id="356305"/>
    <lineage>
        <taxon>Bacteria</taxon>
        <taxon>Pseudomonadati</taxon>
        <taxon>Bacteroidota</taxon>
        <taxon>Flavobacteriia</taxon>
        <taxon>Flavobacteriales</taxon>
        <taxon>Weeksellaceae</taxon>
        <taxon>Chryseobacterium group</taxon>
        <taxon>Chryseobacterium</taxon>
    </lineage>
</organism>
<dbReference type="STRING" id="356305.SAMN05421841_3456"/>
<reference evidence="3" key="1">
    <citation type="submission" date="2016-10" db="EMBL/GenBank/DDBJ databases">
        <authorList>
            <person name="Varghese N."/>
            <person name="Submissions S."/>
        </authorList>
    </citation>
    <scope>NUCLEOTIDE SEQUENCE [LARGE SCALE GENOMIC DNA]</scope>
    <source>
        <strain evidence="3">DSM 17724</strain>
    </source>
</reference>
<dbReference type="SUPFAM" id="SSF56601">
    <property type="entry name" value="beta-lactamase/transpeptidase-like"/>
    <property type="match status" value="1"/>
</dbReference>
<feature type="domain" description="Beta-lactamase-related" evidence="1">
    <location>
        <begin position="40"/>
        <end position="117"/>
    </location>
</feature>
<evidence type="ECO:0000259" key="1">
    <source>
        <dbReference type="Pfam" id="PF00144"/>
    </source>
</evidence>
<dbReference type="EMBL" id="FOIU01000003">
    <property type="protein sequence ID" value="SEW47188.1"/>
    <property type="molecule type" value="Genomic_DNA"/>
</dbReference>
<dbReference type="PROSITE" id="PS51257">
    <property type="entry name" value="PROKAR_LIPOPROTEIN"/>
    <property type="match status" value="1"/>
</dbReference>
<dbReference type="InterPro" id="IPR050491">
    <property type="entry name" value="AmpC-like"/>
</dbReference>
<dbReference type="AlphaFoldDB" id="A0A1I0RZL7"/>
<accession>A0A1I0RZL7</accession>
<evidence type="ECO:0000313" key="3">
    <source>
        <dbReference type="Proteomes" id="UP000199469"/>
    </source>
</evidence>
<dbReference type="PANTHER" id="PTHR46825:SF12">
    <property type="entry name" value="PENICILLIN-BINDING PROTEIN 4"/>
    <property type="match status" value="1"/>
</dbReference>
<dbReference type="Gene3D" id="3.40.710.10">
    <property type="entry name" value="DD-peptidase/beta-lactamase superfamily"/>
    <property type="match status" value="1"/>
</dbReference>
<sequence length="129" mass="13933">MKINVFSVLPIISAGLLLSCSTTKDMIKHENVEPLYLEINKMAQELTAAHNVPGVAVALIKNGDISLIQSIGYADVASKKRVTPHIIFNVGSVSKVVSAWGFMQLIEKGELSLDSPVCFLGNIQCLCSF</sequence>